<organism evidence="1 2">
    <name type="scientific">Novosphingobium kalidii</name>
    <dbReference type="NCBI Taxonomy" id="3230299"/>
    <lineage>
        <taxon>Bacteria</taxon>
        <taxon>Pseudomonadati</taxon>
        <taxon>Pseudomonadota</taxon>
        <taxon>Alphaproteobacteria</taxon>
        <taxon>Sphingomonadales</taxon>
        <taxon>Sphingomonadaceae</taxon>
        <taxon>Novosphingobium</taxon>
    </lineage>
</organism>
<keyword evidence="2" id="KW-1185">Reference proteome</keyword>
<sequence>MAVTISQEDQQHFVEKGYVVLRGFYDLAADVAPIQEGIRSIVALVCGKYGIDAPTGTAAEAMTIAYPSLIASNRAWGGEVYDAVKQIPAFLRMVSQDRNDAAFRALRPDSLPGIAAGSFGIRIDNPGEEKFRAHWHQEFPSQLRSSDGVVFWSPLVPVTEELGPVQIAEGSQAEGPIPVYLDDKGVGATGAYALHLEQGKERVARYNCAAPLTEPGDLIVLDFMTLHQSGRNLAAFPRWSIQFRLFNFADPLGIRIGWRGSFAAGEDFAEIMPGLVARS</sequence>
<evidence type="ECO:0000313" key="2">
    <source>
        <dbReference type="Proteomes" id="UP001548713"/>
    </source>
</evidence>
<keyword evidence="1" id="KW-0223">Dioxygenase</keyword>
<comment type="caution">
    <text evidence="1">The sequence shown here is derived from an EMBL/GenBank/DDBJ whole genome shotgun (WGS) entry which is preliminary data.</text>
</comment>
<dbReference type="Proteomes" id="UP001548713">
    <property type="component" value="Unassembled WGS sequence"/>
</dbReference>
<dbReference type="Pfam" id="PF05721">
    <property type="entry name" value="PhyH"/>
    <property type="match status" value="1"/>
</dbReference>
<dbReference type="Gene3D" id="2.60.120.620">
    <property type="entry name" value="q2cbj1_9rhob like domain"/>
    <property type="match status" value="1"/>
</dbReference>
<reference evidence="1 2" key="1">
    <citation type="submission" date="2024-07" db="EMBL/GenBank/DDBJ databases">
        <title>Novosphingobium kalidii RD2P27.</title>
        <authorList>
            <person name="Sun J.-Q."/>
        </authorList>
    </citation>
    <scope>NUCLEOTIDE SEQUENCE [LARGE SCALE GENOMIC DNA]</scope>
    <source>
        <strain evidence="1 2">RD2P27</strain>
    </source>
</reference>
<protein>
    <submittedName>
        <fullName evidence="1">Phytanoyl-CoA dioxygenase family protein</fullName>
    </submittedName>
</protein>
<dbReference type="GO" id="GO:0051213">
    <property type="term" value="F:dioxygenase activity"/>
    <property type="evidence" value="ECO:0007669"/>
    <property type="project" value="UniProtKB-KW"/>
</dbReference>
<name>A0ABV2D502_9SPHN</name>
<evidence type="ECO:0000313" key="1">
    <source>
        <dbReference type="EMBL" id="MET1756953.1"/>
    </source>
</evidence>
<dbReference type="InterPro" id="IPR008775">
    <property type="entry name" value="Phytyl_CoA_dOase-like"/>
</dbReference>
<dbReference type="SUPFAM" id="SSF51197">
    <property type="entry name" value="Clavaminate synthase-like"/>
    <property type="match status" value="1"/>
</dbReference>
<keyword evidence="1" id="KW-0560">Oxidoreductase</keyword>
<accession>A0ABV2D502</accession>
<gene>
    <name evidence="1" type="ORF">ABVV53_16040</name>
</gene>
<dbReference type="EMBL" id="JBEWLY010000025">
    <property type="protein sequence ID" value="MET1756953.1"/>
    <property type="molecule type" value="Genomic_DNA"/>
</dbReference>
<dbReference type="RefSeq" id="WP_353985440.1">
    <property type="nucleotide sequence ID" value="NZ_JBEWLY010000025.1"/>
</dbReference>
<proteinExistence type="predicted"/>